<proteinExistence type="predicted"/>
<dbReference type="Proteomes" id="UP000095283">
    <property type="component" value="Unplaced"/>
</dbReference>
<name>A0A1I7WN96_HETBA</name>
<accession>A0A1I7WN96</accession>
<evidence type="ECO:0000313" key="2">
    <source>
        <dbReference type="WBParaSite" id="Hba_06557"/>
    </source>
</evidence>
<organism evidence="1 2">
    <name type="scientific">Heterorhabditis bacteriophora</name>
    <name type="common">Entomopathogenic nematode worm</name>
    <dbReference type="NCBI Taxonomy" id="37862"/>
    <lineage>
        <taxon>Eukaryota</taxon>
        <taxon>Metazoa</taxon>
        <taxon>Ecdysozoa</taxon>
        <taxon>Nematoda</taxon>
        <taxon>Chromadorea</taxon>
        <taxon>Rhabditida</taxon>
        <taxon>Rhabditina</taxon>
        <taxon>Rhabditomorpha</taxon>
        <taxon>Strongyloidea</taxon>
        <taxon>Heterorhabditidae</taxon>
        <taxon>Heterorhabditis</taxon>
    </lineage>
</organism>
<sequence>MKFPHLIYINAHLHLHLFLTQISIQKLSKRLGIQFFPEVHYLIRLLGSPNLFMNQSTEHDHLLLNVIHT</sequence>
<protein>
    <submittedName>
        <fullName evidence="2">Ovule protein</fullName>
    </submittedName>
</protein>
<keyword evidence="1" id="KW-1185">Reference proteome</keyword>
<evidence type="ECO:0000313" key="1">
    <source>
        <dbReference type="Proteomes" id="UP000095283"/>
    </source>
</evidence>
<reference evidence="2" key="1">
    <citation type="submission" date="2016-11" db="UniProtKB">
        <authorList>
            <consortium name="WormBaseParasite"/>
        </authorList>
    </citation>
    <scope>IDENTIFICATION</scope>
</reference>
<dbReference type="AlphaFoldDB" id="A0A1I7WN96"/>
<dbReference type="WBParaSite" id="Hba_06557">
    <property type="protein sequence ID" value="Hba_06557"/>
    <property type="gene ID" value="Hba_06557"/>
</dbReference>